<dbReference type="InterPro" id="IPR012664">
    <property type="entry name" value="CHP02452"/>
</dbReference>
<evidence type="ECO:0000313" key="3">
    <source>
        <dbReference type="Proteomes" id="UP000594342"/>
    </source>
</evidence>
<organism evidence="2 3">
    <name type="scientific">Yasminevirus sp. GU-2018</name>
    <dbReference type="NCBI Taxonomy" id="2420051"/>
    <lineage>
        <taxon>Viruses</taxon>
        <taxon>Varidnaviria</taxon>
        <taxon>Bamfordvirae</taxon>
        <taxon>Nucleocytoviricota</taxon>
        <taxon>Megaviricetes</taxon>
        <taxon>Imitervirales</taxon>
        <taxon>Mimiviridae</taxon>
        <taxon>Klosneuvirinae</taxon>
        <taxon>Yasminevirus</taxon>
        <taxon>Yasminevirus saudimassiliense</taxon>
    </lineage>
</organism>
<protein>
    <recommendedName>
        <fullName evidence="1">Microbial-type PARG catalytic domain-containing protein</fullName>
    </recommendedName>
</protein>
<accession>A0A5K0UB99</accession>
<dbReference type="Pfam" id="PF10021">
    <property type="entry name" value="PARG_cat_microb"/>
    <property type="match status" value="1"/>
</dbReference>
<keyword evidence="3" id="KW-1185">Reference proteome</keyword>
<gene>
    <name evidence="2" type="ORF">YASMINEVIRUS_1414</name>
</gene>
<feature type="domain" description="Microbial-type PARG catalytic" evidence="1">
    <location>
        <begin position="8"/>
        <end position="73"/>
    </location>
</feature>
<evidence type="ECO:0000259" key="1">
    <source>
        <dbReference type="Pfam" id="PF10021"/>
    </source>
</evidence>
<comment type="caution">
    <text evidence="2">The sequence shown here is derived from an EMBL/GenBank/DDBJ whole genome shotgun (WGS) entry which is preliminary data.</text>
</comment>
<evidence type="ECO:0000313" key="2">
    <source>
        <dbReference type="EMBL" id="VBB18882.1"/>
    </source>
</evidence>
<dbReference type="Proteomes" id="UP000594342">
    <property type="component" value="Unassembled WGS sequence"/>
</dbReference>
<dbReference type="NCBIfam" id="TIGR02452">
    <property type="entry name" value="TIGR02452 family protein"/>
    <property type="match status" value="1"/>
</dbReference>
<dbReference type="Gene3D" id="3.40.220.10">
    <property type="entry name" value="Leucine Aminopeptidase, subunit E, domain 1"/>
    <property type="match status" value="1"/>
</dbReference>
<dbReference type="EMBL" id="UPSH01000001">
    <property type="protein sequence ID" value="VBB18882.1"/>
    <property type="molecule type" value="Genomic_DNA"/>
</dbReference>
<dbReference type="InterPro" id="IPR043472">
    <property type="entry name" value="Macro_dom-like"/>
</dbReference>
<sequence length="199" mass="21981">MSQKIINIMEITKEDSFECVMRLIREGHRPVVLDHASGTNPGGGWKPGKVGNLGTQEESLCRRSDLGLLLAKKKYPIPTDGLHYVMNVSIHSDLTGTKLVKPVKCCVIASELRSISERSDDYLTKRVSALYEVALANSHDVIVLGAWGLGAFRETPEDGVKLAKCMKECAKKYNGRIKTVFALYGSKINYETFKSVCDA</sequence>
<dbReference type="PANTHER" id="PTHR35596">
    <property type="entry name" value="DUF2263 DOMAIN-CONTAINING PROTEIN"/>
    <property type="match status" value="1"/>
</dbReference>
<proteinExistence type="predicted"/>
<reference evidence="2 3" key="1">
    <citation type="submission" date="2018-10" db="EMBL/GenBank/DDBJ databases">
        <authorList>
            <consortium name="IHU Genomes"/>
        </authorList>
    </citation>
    <scope>NUCLEOTIDE SEQUENCE [LARGE SCALE GENOMIC DNA]</scope>
    <source>
        <strain evidence="2 3">A1</strain>
    </source>
</reference>
<name>A0A5K0UB99_9VIRU</name>
<dbReference type="PANTHER" id="PTHR35596:SF1">
    <property type="entry name" value="MICROBIAL-TYPE PARG CATALYTIC DOMAIN-CONTAINING PROTEIN"/>
    <property type="match status" value="1"/>
</dbReference>
<dbReference type="InterPro" id="IPR019261">
    <property type="entry name" value="PARG_cat_microbial"/>
</dbReference>